<name>A0A4R6IWA5_9BACT</name>
<protein>
    <submittedName>
        <fullName evidence="3">PIN domain-containing protein</fullName>
    </submittedName>
</protein>
<dbReference type="Proteomes" id="UP000295741">
    <property type="component" value="Unassembled WGS sequence"/>
</dbReference>
<dbReference type="AlphaFoldDB" id="A0A4R6IWA5"/>
<proteinExistence type="predicted"/>
<dbReference type="Pfam" id="PF13470">
    <property type="entry name" value="PIN_3"/>
    <property type="match status" value="1"/>
</dbReference>
<dbReference type="EMBL" id="SNWP01000011">
    <property type="protein sequence ID" value="TDO26979.1"/>
    <property type="molecule type" value="Genomic_DNA"/>
</dbReference>
<evidence type="ECO:0000259" key="1">
    <source>
        <dbReference type="Pfam" id="PF13470"/>
    </source>
</evidence>
<sequence length="187" mass="21637">MIHSVRFTVVLDTNVVYPVIIRDILFWFAYYDLYTPKWSEHIFDEWKRVMIEKGISEEEAEKRIAKANAAFPDALVQNYKGLIDHLVLPDKDDRHVMAAAIKTNANLIVTNNIKDFPEAYLQSFSLYAKTADDFLTDIIDLNQEQAVNAFKEMVLNKKNPKQDEFEVLNLLRNAGLKDTANYLHALL</sequence>
<reference evidence="3 4" key="1">
    <citation type="submission" date="2019-03" db="EMBL/GenBank/DDBJ databases">
        <title>Genomic Encyclopedia of Archaeal and Bacterial Type Strains, Phase II (KMG-II): from individual species to whole genera.</title>
        <authorList>
            <person name="Goeker M."/>
        </authorList>
    </citation>
    <scope>NUCLEOTIDE SEQUENCE [LARGE SCALE GENOMIC DNA]</scope>
    <source>
        <strain evidence="3 4">DSM 28323</strain>
    </source>
</reference>
<organism evidence="3 4">
    <name type="scientific">Sediminibacterium goheungense</name>
    <dbReference type="NCBI Taxonomy" id="1086393"/>
    <lineage>
        <taxon>Bacteria</taxon>
        <taxon>Pseudomonadati</taxon>
        <taxon>Bacteroidota</taxon>
        <taxon>Chitinophagia</taxon>
        <taxon>Chitinophagales</taxon>
        <taxon>Chitinophagaceae</taxon>
        <taxon>Sediminibacterium</taxon>
    </lineage>
</organism>
<accession>A0A4R6IWA5</accession>
<feature type="domain" description="PIN" evidence="1">
    <location>
        <begin position="9"/>
        <end position="114"/>
    </location>
</feature>
<gene>
    <name evidence="3" type="ORF">BC659_2294</name>
</gene>
<evidence type="ECO:0000313" key="4">
    <source>
        <dbReference type="Proteomes" id="UP000295741"/>
    </source>
</evidence>
<keyword evidence="4" id="KW-1185">Reference proteome</keyword>
<dbReference type="OrthoDB" id="211933at2"/>
<dbReference type="Pfam" id="PF26343">
    <property type="entry name" value="VapC50_C"/>
    <property type="match status" value="1"/>
</dbReference>
<dbReference type="InterPro" id="IPR002716">
    <property type="entry name" value="PIN_dom"/>
</dbReference>
<comment type="caution">
    <text evidence="3">The sequence shown here is derived from an EMBL/GenBank/DDBJ whole genome shotgun (WGS) entry which is preliminary data.</text>
</comment>
<dbReference type="InterPro" id="IPR058652">
    <property type="entry name" value="VapC50_C"/>
</dbReference>
<dbReference type="RefSeq" id="WP_133474850.1">
    <property type="nucleotide sequence ID" value="NZ_SNWP01000011.1"/>
</dbReference>
<feature type="domain" description="VapC50 C-terminal" evidence="2">
    <location>
        <begin position="131"/>
        <end position="184"/>
    </location>
</feature>
<evidence type="ECO:0000313" key="3">
    <source>
        <dbReference type="EMBL" id="TDO26979.1"/>
    </source>
</evidence>
<evidence type="ECO:0000259" key="2">
    <source>
        <dbReference type="Pfam" id="PF26343"/>
    </source>
</evidence>